<accession>A0A382HZJ0</accession>
<proteinExistence type="predicted"/>
<dbReference type="PRINTS" id="PR00469">
    <property type="entry name" value="PNDRDTASEII"/>
</dbReference>
<name>A0A382HZJ0_9ZZZZ</name>
<evidence type="ECO:0000256" key="1">
    <source>
        <dbReference type="ARBA" id="ARBA00022630"/>
    </source>
</evidence>
<dbReference type="Pfam" id="PF07992">
    <property type="entry name" value="Pyr_redox_2"/>
    <property type="match status" value="1"/>
</dbReference>
<evidence type="ECO:0000256" key="5">
    <source>
        <dbReference type="ARBA" id="ARBA00023284"/>
    </source>
</evidence>
<gene>
    <name evidence="7" type="ORF">METZ01_LOCUS245353</name>
</gene>
<keyword evidence="2" id="KW-0274">FAD</keyword>
<dbReference type="Gene3D" id="3.50.50.60">
    <property type="entry name" value="FAD/NAD(P)-binding domain"/>
    <property type="match status" value="2"/>
</dbReference>
<dbReference type="GO" id="GO:0016668">
    <property type="term" value="F:oxidoreductase activity, acting on a sulfur group of donors, NAD(P) as acceptor"/>
    <property type="evidence" value="ECO:0007669"/>
    <property type="project" value="UniProtKB-ARBA"/>
</dbReference>
<organism evidence="7">
    <name type="scientific">marine metagenome</name>
    <dbReference type="NCBI Taxonomy" id="408172"/>
    <lineage>
        <taxon>unclassified sequences</taxon>
        <taxon>metagenomes</taxon>
        <taxon>ecological metagenomes</taxon>
    </lineage>
</organism>
<dbReference type="AlphaFoldDB" id="A0A382HZJ0"/>
<reference evidence="7" key="1">
    <citation type="submission" date="2018-05" db="EMBL/GenBank/DDBJ databases">
        <authorList>
            <person name="Lanie J.A."/>
            <person name="Ng W.-L."/>
            <person name="Kazmierczak K.M."/>
            <person name="Andrzejewski T.M."/>
            <person name="Davidsen T.M."/>
            <person name="Wayne K.J."/>
            <person name="Tettelin H."/>
            <person name="Glass J.I."/>
            <person name="Rusch D."/>
            <person name="Podicherti R."/>
            <person name="Tsui H.-C.T."/>
            <person name="Winkler M.E."/>
        </authorList>
    </citation>
    <scope>NUCLEOTIDE SEQUENCE</scope>
</reference>
<feature type="domain" description="FAD/NAD(P)-binding" evidence="6">
    <location>
        <begin position="4"/>
        <end position="284"/>
    </location>
</feature>
<dbReference type="InterPro" id="IPR023753">
    <property type="entry name" value="FAD/NAD-binding_dom"/>
</dbReference>
<dbReference type="InterPro" id="IPR008255">
    <property type="entry name" value="Pyr_nucl-diS_OxRdtase_2_AS"/>
</dbReference>
<keyword evidence="3" id="KW-0560">Oxidoreductase</keyword>
<dbReference type="InterPro" id="IPR050097">
    <property type="entry name" value="Ferredoxin-NADP_redctase_2"/>
</dbReference>
<evidence type="ECO:0000256" key="4">
    <source>
        <dbReference type="ARBA" id="ARBA00023157"/>
    </source>
</evidence>
<dbReference type="PANTHER" id="PTHR48105">
    <property type="entry name" value="THIOREDOXIN REDUCTASE 1-RELATED-RELATED"/>
    <property type="match status" value="1"/>
</dbReference>
<dbReference type="PROSITE" id="PS00573">
    <property type="entry name" value="PYRIDINE_REDOX_2"/>
    <property type="match status" value="1"/>
</dbReference>
<dbReference type="SUPFAM" id="SSF51905">
    <property type="entry name" value="FAD/NAD(P)-binding domain"/>
    <property type="match status" value="1"/>
</dbReference>
<evidence type="ECO:0000313" key="7">
    <source>
        <dbReference type="EMBL" id="SVB92499.1"/>
    </source>
</evidence>
<evidence type="ECO:0000256" key="3">
    <source>
        <dbReference type="ARBA" id="ARBA00023002"/>
    </source>
</evidence>
<dbReference type="EMBL" id="UINC01064136">
    <property type="protein sequence ID" value="SVB92499.1"/>
    <property type="molecule type" value="Genomic_DNA"/>
</dbReference>
<dbReference type="PRINTS" id="PR00368">
    <property type="entry name" value="FADPNR"/>
</dbReference>
<keyword evidence="1" id="KW-0285">Flavoprotein</keyword>
<keyword evidence="5" id="KW-0676">Redox-active center</keyword>
<evidence type="ECO:0000256" key="2">
    <source>
        <dbReference type="ARBA" id="ARBA00022827"/>
    </source>
</evidence>
<sequence length="308" mass="32727">MADYDVIIIGGGTAGFSAGMYSSRLGMKTLLVERLIPGGQIINVERIEDYPGLPDGISGADFSSKVQEQAIASGTEFAMSEVTGIRKSGQEWIVDTYEGEKASKSVIIASGSTLNKLNVPGENEFVGAGVSYCATCDGAFFIDQNVCVVGGGDSALQEAITLTEFASNVDLFCRYSSLHAQQTLQDKITDHKKIQVHLNVEVQEIHGDGMVDGISLLQTLSGESTKVNIDGVFIFVGLIPNTEYLHNFLETDESGHIKTDINLQTSEKGIFAAGDIRANSASQLISSAGDGATAAINAKKYILKGQKN</sequence>
<protein>
    <recommendedName>
        <fullName evidence="6">FAD/NAD(P)-binding domain-containing protein</fullName>
    </recommendedName>
</protein>
<keyword evidence="4" id="KW-1015">Disulfide bond</keyword>
<evidence type="ECO:0000259" key="6">
    <source>
        <dbReference type="Pfam" id="PF07992"/>
    </source>
</evidence>
<dbReference type="InterPro" id="IPR036188">
    <property type="entry name" value="FAD/NAD-bd_sf"/>
</dbReference>